<organism evidence="1 2">
    <name type="scientific">Hymenobacter busanensis</name>
    <dbReference type="NCBI Taxonomy" id="2607656"/>
    <lineage>
        <taxon>Bacteria</taxon>
        <taxon>Pseudomonadati</taxon>
        <taxon>Bacteroidota</taxon>
        <taxon>Cytophagia</taxon>
        <taxon>Cytophagales</taxon>
        <taxon>Hymenobacteraceae</taxon>
        <taxon>Hymenobacter</taxon>
    </lineage>
</organism>
<dbReference type="InterPro" id="IPR025334">
    <property type="entry name" value="DUF4240"/>
</dbReference>
<keyword evidence="2" id="KW-1185">Reference proteome</keyword>
<dbReference type="EMBL" id="VTWU01000003">
    <property type="protein sequence ID" value="KAA9333307.1"/>
    <property type="molecule type" value="Genomic_DNA"/>
</dbReference>
<dbReference type="Proteomes" id="UP000326380">
    <property type="component" value="Unassembled WGS sequence"/>
</dbReference>
<dbReference type="InterPro" id="IPR049809">
    <property type="entry name" value="YehF/YfeS-like_WGR"/>
</dbReference>
<protein>
    <submittedName>
        <fullName evidence="1">DUF4240 domain-containing protein</fullName>
    </submittedName>
</protein>
<dbReference type="Gene3D" id="2.20.140.10">
    <property type="entry name" value="WGR domain"/>
    <property type="match status" value="1"/>
</dbReference>
<dbReference type="CDD" id="cd07996">
    <property type="entry name" value="WGR_MMR_like"/>
    <property type="match status" value="1"/>
</dbReference>
<sequence length="200" mass="22686">MGTNGRVNRKELLDAATCEAEVAKLIQEKLKKGYCEIGSDEPVPAKQTAVYRPMDEDLFWELIAAFNWKRTGDDEAVMRPVEKRLAAMPVEDIFAFEEILAEKLYQLDGEKYAAACYHGETRNISGDLFLYDRCGVVVNGRELYEQVVQHPELWPVGGEFESLLFLPQQAYKRKTRGGEYPYVTKVSYETCSNAAAWPNG</sequence>
<name>A0A7L4ZWZ0_9BACT</name>
<reference evidence="1 2" key="1">
    <citation type="submission" date="2019-09" db="EMBL/GenBank/DDBJ databases">
        <title>Genome sequence of Hymenobacter sp. M3.</title>
        <authorList>
            <person name="Srinivasan S."/>
        </authorList>
    </citation>
    <scope>NUCLEOTIDE SEQUENCE [LARGE SCALE GENOMIC DNA]</scope>
    <source>
        <strain evidence="1 2">M3</strain>
    </source>
</reference>
<comment type="caution">
    <text evidence="1">The sequence shown here is derived from an EMBL/GenBank/DDBJ whole genome shotgun (WGS) entry which is preliminary data.</text>
</comment>
<evidence type="ECO:0000313" key="1">
    <source>
        <dbReference type="EMBL" id="KAA9333307.1"/>
    </source>
</evidence>
<evidence type="ECO:0000313" key="2">
    <source>
        <dbReference type="Proteomes" id="UP000326380"/>
    </source>
</evidence>
<proteinExistence type="predicted"/>
<gene>
    <name evidence="1" type="ORF">F0P96_10065</name>
</gene>
<dbReference type="AlphaFoldDB" id="A0A7L4ZWZ0"/>
<accession>A0A7L4ZWZ0</accession>
<dbReference type="Pfam" id="PF14024">
    <property type="entry name" value="DUF4240"/>
    <property type="match status" value="1"/>
</dbReference>